<dbReference type="STRING" id="642492.Clole_3806"/>
<evidence type="ECO:0000313" key="3">
    <source>
        <dbReference type="EMBL" id="ADZ85486.1"/>
    </source>
</evidence>
<dbReference type="HOGENOM" id="CLU_1452410_0_0_9"/>
<keyword evidence="1" id="KW-0472">Membrane</keyword>
<name>F2JIL6_CELLD</name>
<proteinExistence type="predicted"/>
<dbReference type="AlphaFoldDB" id="F2JIL6"/>
<keyword evidence="1" id="KW-0812">Transmembrane</keyword>
<keyword evidence="2" id="KW-0732">Signal</keyword>
<sequence>MRKLLPAVFSIMLLIICPIMAFCSTDAEVTIEVINQTALVNKCFVGDAIITFNNIELYNENVKFSYHIYDEEGNILVFENERIPFSLQGNVATISLNIDFDKYEQLKRKNKFVVKLDLVDEQNIYWFGDNAHINFKPYYIQYDLNTVSIAKQKYGQVIKNQKGILIMNIVFDITIVILFFMYKKKQR</sequence>
<evidence type="ECO:0008006" key="5">
    <source>
        <dbReference type="Google" id="ProtNLM"/>
    </source>
</evidence>
<reference evidence="3 4" key="1">
    <citation type="journal article" date="2011" name="J. Bacteriol.">
        <title>Complete genome sequence of the cellulose-degrading bacterium Cellulosilyticum lentocellum.</title>
        <authorList>
            <consortium name="US DOE Joint Genome Institute"/>
            <person name="Miller D.A."/>
            <person name="Suen G."/>
            <person name="Bruce D."/>
            <person name="Copeland A."/>
            <person name="Cheng J.F."/>
            <person name="Detter C."/>
            <person name="Goodwin L.A."/>
            <person name="Han C.S."/>
            <person name="Hauser L.J."/>
            <person name="Land M.L."/>
            <person name="Lapidus A."/>
            <person name="Lucas S."/>
            <person name="Meincke L."/>
            <person name="Pitluck S."/>
            <person name="Tapia R."/>
            <person name="Teshima H."/>
            <person name="Woyke T."/>
            <person name="Fox B.G."/>
            <person name="Angert E.R."/>
            <person name="Currie C.R."/>
        </authorList>
    </citation>
    <scope>NUCLEOTIDE SEQUENCE [LARGE SCALE GENOMIC DNA]</scope>
    <source>
        <strain evidence="4">ATCC 49066 / DSM 5427 / NCIMB 11756 / RHM5</strain>
    </source>
</reference>
<evidence type="ECO:0000313" key="4">
    <source>
        <dbReference type="Proteomes" id="UP000008467"/>
    </source>
</evidence>
<feature type="chain" id="PRO_5003279136" description="GOLD domain-containing protein" evidence="2">
    <location>
        <begin position="22"/>
        <end position="187"/>
    </location>
</feature>
<feature type="transmembrane region" description="Helical" evidence="1">
    <location>
        <begin position="163"/>
        <end position="182"/>
    </location>
</feature>
<keyword evidence="4" id="KW-1185">Reference proteome</keyword>
<evidence type="ECO:0000256" key="2">
    <source>
        <dbReference type="SAM" id="SignalP"/>
    </source>
</evidence>
<protein>
    <recommendedName>
        <fullName evidence="5">GOLD domain-containing protein</fullName>
    </recommendedName>
</protein>
<organism evidence="3 4">
    <name type="scientific">Cellulosilyticum lentocellum (strain ATCC 49066 / DSM 5427 / NCIMB 11756 / RHM5)</name>
    <name type="common">Clostridium lentocellum</name>
    <dbReference type="NCBI Taxonomy" id="642492"/>
    <lineage>
        <taxon>Bacteria</taxon>
        <taxon>Bacillati</taxon>
        <taxon>Bacillota</taxon>
        <taxon>Clostridia</taxon>
        <taxon>Lachnospirales</taxon>
        <taxon>Cellulosilyticaceae</taxon>
        <taxon>Cellulosilyticum</taxon>
    </lineage>
</organism>
<dbReference type="KEGG" id="cle:Clole_3806"/>
<accession>F2JIL6</accession>
<feature type="signal peptide" evidence="2">
    <location>
        <begin position="1"/>
        <end position="21"/>
    </location>
</feature>
<gene>
    <name evidence="3" type="ordered locus">Clole_3806</name>
</gene>
<evidence type="ECO:0000256" key="1">
    <source>
        <dbReference type="SAM" id="Phobius"/>
    </source>
</evidence>
<dbReference type="EMBL" id="CP002582">
    <property type="protein sequence ID" value="ADZ85486.1"/>
    <property type="molecule type" value="Genomic_DNA"/>
</dbReference>
<dbReference type="Proteomes" id="UP000008467">
    <property type="component" value="Chromosome"/>
</dbReference>
<keyword evidence="1" id="KW-1133">Transmembrane helix</keyword>